<reference evidence="2" key="1">
    <citation type="submission" date="2016-02" db="EMBL/GenBank/DDBJ databases">
        <title>Draft Genome Sequence of Sporotomaculum syntrophicum Strain FB, a Syntrophic Benzoate Degrader.</title>
        <authorList>
            <person name="Nobu M.K."/>
            <person name="Narihiro T."/>
            <person name="Qiu Y.-L."/>
            <person name="Ohashi A."/>
            <person name="Liu W.-T."/>
            <person name="Yuji S."/>
        </authorList>
    </citation>
    <scope>NUCLEOTIDE SEQUENCE</scope>
    <source>
        <strain evidence="2">FB</strain>
    </source>
</reference>
<dbReference type="PANTHER" id="PTHR47099:SF1">
    <property type="entry name" value="METHYLCOBAMIDE:COM METHYLTRANSFERASE MTBA"/>
    <property type="match status" value="1"/>
</dbReference>
<dbReference type="SUPFAM" id="SSF51726">
    <property type="entry name" value="UROD/MetE-like"/>
    <property type="match status" value="1"/>
</dbReference>
<proteinExistence type="predicted"/>
<keyword evidence="3" id="KW-1185">Reference proteome</keyword>
<evidence type="ECO:0000259" key="1">
    <source>
        <dbReference type="Pfam" id="PF01208"/>
    </source>
</evidence>
<dbReference type="PANTHER" id="PTHR47099">
    <property type="entry name" value="METHYLCOBAMIDE:COM METHYLTRANSFERASE MTBA"/>
    <property type="match status" value="1"/>
</dbReference>
<dbReference type="Proteomes" id="UP000798488">
    <property type="component" value="Unassembled WGS sequence"/>
</dbReference>
<dbReference type="GO" id="GO:0006779">
    <property type="term" value="P:porphyrin-containing compound biosynthetic process"/>
    <property type="evidence" value="ECO:0007669"/>
    <property type="project" value="InterPro"/>
</dbReference>
<accession>A0A9D3AZ39</accession>
<dbReference type="InterPro" id="IPR038071">
    <property type="entry name" value="UROD/MetE-like_sf"/>
</dbReference>
<dbReference type="AlphaFoldDB" id="A0A9D3AZ39"/>
<dbReference type="Gene3D" id="3.20.20.210">
    <property type="match status" value="1"/>
</dbReference>
<protein>
    <submittedName>
        <fullName evidence="2">Uroporphyrinogen decarboxylase (URO-D)</fullName>
    </submittedName>
</protein>
<dbReference type="InterPro" id="IPR052024">
    <property type="entry name" value="Methanogen_methyltrans"/>
</dbReference>
<evidence type="ECO:0000313" key="3">
    <source>
        <dbReference type="Proteomes" id="UP000798488"/>
    </source>
</evidence>
<evidence type="ECO:0000313" key="2">
    <source>
        <dbReference type="EMBL" id="KAF1086697.1"/>
    </source>
</evidence>
<dbReference type="Pfam" id="PF01208">
    <property type="entry name" value="URO-D"/>
    <property type="match status" value="1"/>
</dbReference>
<sequence>MFTINIQGGNGVNYTGCKLKDQMTPNERMGALMQGKDIDRIPCVPMIGNTAAQYIGLSVSEMLKSPQLIAEAQMRQMALESQKF</sequence>
<comment type="caution">
    <text evidence="2">The sequence shown here is derived from an EMBL/GenBank/DDBJ whole genome shotgun (WGS) entry which is preliminary data.</text>
</comment>
<dbReference type="GO" id="GO:0004853">
    <property type="term" value="F:uroporphyrinogen decarboxylase activity"/>
    <property type="evidence" value="ECO:0007669"/>
    <property type="project" value="InterPro"/>
</dbReference>
<organism evidence="2 3">
    <name type="scientific">Sporotomaculum syntrophicum</name>
    <dbReference type="NCBI Taxonomy" id="182264"/>
    <lineage>
        <taxon>Bacteria</taxon>
        <taxon>Bacillati</taxon>
        <taxon>Bacillota</taxon>
        <taxon>Clostridia</taxon>
        <taxon>Eubacteriales</taxon>
        <taxon>Desulfallaceae</taxon>
        <taxon>Sporotomaculum</taxon>
    </lineage>
</organism>
<name>A0A9D3AZ39_9FIRM</name>
<dbReference type="InterPro" id="IPR000257">
    <property type="entry name" value="Uroporphyrinogen_deCOase"/>
</dbReference>
<gene>
    <name evidence="2" type="ORF">SPSYN_00416</name>
</gene>
<dbReference type="EMBL" id="LSRS01000001">
    <property type="protein sequence ID" value="KAF1086697.1"/>
    <property type="molecule type" value="Genomic_DNA"/>
</dbReference>
<feature type="domain" description="Uroporphyrinogen decarboxylase (URO-D)" evidence="1">
    <location>
        <begin position="24"/>
        <end position="76"/>
    </location>
</feature>